<keyword evidence="2" id="KW-1185">Reference proteome</keyword>
<name>A0A916QAH3_9FIRM</name>
<dbReference type="Proteomes" id="UP000613208">
    <property type="component" value="Unassembled WGS sequence"/>
</dbReference>
<dbReference type="EMBL" id="BLYI01000030">
    <property type="protein sequence ID" value="GFO85053.1"/>
    <property type="molecule type" value="Genomic_DNA"/>
</dbReference>
<proteinExistence type="predicted"/>
<reference evidence="1" key="1">
    <citation type="submission" date="2020-06" db="EMBL/GenBank/DDBJ databases">
        <title>Characterization of fructooligosaccharide metabolism and fructooligosaccharide-degrading enzymes in human commensal butyrate producers.</title>
        <authorList>
            <person name="Tanno H."/>
            <person name="Fujii T."/>
            <person name="Hirano K."/>
            <person name="Maeno S."/>
            <person name="Tonozuka T."/>
            <person name="Sakamoto M."/>
            <person name="Ohkuma M."/>
            <person name="Tochio T."/>
            <person name="Endo A."/>
        </authorList>
    </citation>
    <scope>NUCLEOTIDE SEQUENCE</scope>
    <source>
        <strain evidence="1">JCM 17466</strain>
    </source>
</reference>
<dbReference type="AlphaFoldDB" id="A0A916QAH3"/>
<comment type="caution">
    <text evidence="1">The sequence shown here is derived from an EMBL/GenBank/DDBJ whole genome shotgun (WGS) entry which is preliminary data.</text>
</comment>
<sequence>MEFTAEWQPEAKLWETKNYGRYDEVDYIRTFLGRDQAYIPVKDVLIFETAKGHYRANPFMKQAADSLHYNQIEIIAFDQGGYGREGDYKKILRQCGYPYIEKIALPAAFGKKKCGFGFFKEMTASFGKGKKYGIISNKAELFAVAKHVDFLLYTSPSQYPGRYYLGKKNGEEEQFFENFINEQLLNGTVKESRGYHFGYAFEGILIYAFCSFLKKRIEAEGTGRIYFTAPSSTAFQAYAALHPEEEMETLYVWKQTRRDKELKSYLEKRVEDKAVIVDFSLDPEWKDELEALCRRGCRVLTLCDLFGQDNIRKYGKTVKKAVGMAKENNFSVTYYKNGLPVWEQEEVSIRKLRNGQEIQRGIMEFVMQFEEYRRQENLPEFDCGAKDMQLIEKVLKYAFNEEERKRRHMEPFQALIQSRTAKWGVRLLKSMYRRIRKK</sequence>
<evidence type="ECO:0000313" key="1">
    <source>
        <dbReference type="EMBL" id="GFO85053.1"/>
    </source>
</evidence>
<gene>
    <name evidence="1" type="ORF">ANBU17_14000</name>
</gene>
<organism evidence="1 2">
    <name type="scientific">Anaerostipes butyraticus</name>
    <dbReference type="NCBI Taxonomy" id="645466"/>
    <lineage>
        <taxon>Bacteria</taxon>
        <taxon>Bacillati</taxon>
        <taxon>Bacillota</taxon>
        <taxon>Clostridia</taxon>
        <taxon>Lachnospirales</taxon>
        <taxon>Lachnospiraceae</taxon>
        <taxon>Anaerostipes</taxon>
    </lineage>
</organism>
<accession>A0A916QAH3</accession>
<protein>
    <submittedName>
        <fullName evidence="1">Uncharacterized protein</fullName>
    </submittedName>
</protein>
<evidence type="ECO:0000313" key="2">
    <source>
        <dbReference type="Proteomes" id="UP000613208"/>
    </source>
</evidence>
<dbReference type="RefSeq" id="WP_201310763.1">
    <property type="nucleotide sequence ID" value="NZ_BLYI01000030.1"/>
</dbReference>